<evidence type="ECO:0000313" key="3">
    <source>
        <dbReference type="Proteomes" id="UP000253061"/>
    </source>
</evidence>
<comment type="caution">
    <text evidence="2">The sequence shown here is derived from an EMBL/GenBank/DDBJ whole genome shotgun (WGS) entry which is preliminary data.</text>
</comment>
<gene>
    <name evidence="2" type="ORF">TH6_07720</name>
</gene>
<evidence type="ECO:0000256" key="1">
    <source>
        <dbReference type="SAM" id="MobiDB-lite"/>
    </source>
</evidence>
<feature type="region of interest" description="Disordered" evidence="1">
    <location>
        <begin position="309"/>
        <end position="348"/>
    </location>
</feature>
<accession>A0A367VCJ5</accession>
<dbReference type="RefSeq" id="WP_062955380.1">
    <property type="nucleotide sequence ID" value="NZ_JPWB01000003.1"/>
</dbReference>
<dbReference type="InterPro" id="IPR016024">
    <property type="entry name" value="ARM-type_fold"/>
</dbReference>
<dbReference type="EMBL" id="JPWB01000003">
    <property type="protein sequence ID" value="RCK22935.1"/>
    <property type="molecule type" value="Genomic_DNA"/>
</dbReference>
<name>A0A367VCJ5_9PROT</name>
<protein>
    <recommendedName>
        <fullName evidence="4">DUF2336 domain-containing protein</fullName>
    </recommendedName>
</protein>
<feature type="compositionally biased region" description="Basic and acidic residues" evidence="1">
    <location>
        <begin position="309"/>
        <end position="338"/>
    </location>
</feature>
<proteinExistence type="predicted"/>
<dbReference type="Pfam" id="PF10098">
    <property type="entry name" value="DUF2336"/>
    <property type="match status" value="2"/>
</dbReference>
<dbReference type="AlphaFoldDB" id="A0A367VCJ5"/>
<dbReference type="Gene3D" id="1.25.10.10">
    <property type="entry name" value="Leucine-rich Repeat Variant"/>
    <property type="match status" value="1"/>
</dbReference>
<sequence length="467" mass="51187">MKGFLQRVFTKRSETPITYDEAKEMAASPDAGVRSKLAQRHDTRPEILYFLASDQDSSVRRHIAANQATPLQADVLLTDDSDDSVRGSLAEKIAHLSAGLTPNETDKLRRMTYDALDKLARDQAVHVRQVISETLKDIADAPQPIIQQLARDAESVVCGPVLQYSPVLTEDDLLEIIEGSSGRGALSFVSRRRNVGEKLADAIAASSDKDAISHLLGNKSAQIREETLDQLIDRAPDYPEWHEPLVERPTLTPTAAGKLARFVAENLISVLERRKDLKKDQLDAVREVVQRRIASGEFEKRDDVATDAKKIKVDKDKSQAAAKPEPKSDKKSDKKGVVADDDEEEEEPAFDKALAMHAKKKLTDKEVAKALAANDVKFARASLAVLAGISPEAVSKVLNTHSAKGVVSLAWKAGLPADLAVKIQVKLGHVPPSQTLNPRSGNQYPLSEDDMNWQLEFFTGMATSGVR</sequence>
<dbReference type="SUPFAM" id="SSF48371">
    <property type="entry name" value="ARM repeat"/>
    <property type="match status" value="1"/>
</dbReference>
<dbReference type="InterPro" id="IPR019285">
    <property type="entry name" value="DUF2336"/>
</dbReference>
<feature type="compositionally biased region" description="Acidic residues" evidence="1">
    <location>
        <begin position="339"/>
        <end position="348"/>
    </location>
</feature>
<dbReference type="Proteomes" id="UP000253061">
    <property type="component" value="Unassembled WGS sequence"/>
</dbReference>
<reference evidence="2 3" key="1">
    <citation type="submission" date="2014-07" db="EMBL/GenBank/DDBJ databases">
        <title>Draft genome sequence of Thalassospira profundimaris R8-17.</title>
        <authorList>
            <person name="Lai Q."/>
            <person name="Shao Z."/>
        </authorList>
    </citation>
    <scope>NUCLEOTIDE SEQUENCE [LARGE SCALE GENOMIC DNA]</scope>
    <source>
        <strain evidence="2 3">R8-17</strain>
    </source>
</reference>
<evidence type="ECO:0000313" key="2">
    <source>
        <dbReference type="EMBL" id="RCK22935.1"/>
    </source>
</evidence>
<organism evidence="2 3">
    <name type="scientific">Thalassospira profundimaris</name>
    <dbReference type="NCBI Taxonomy" id="502049"/>
    <lineage>
        <taxon>Bacteria</taxon>
        <taxon>Pseudomonadati</taxon>
        <taxon>Pseudomonadota</taxon>
        <taxon>Alphaproteobacteria</taxon>
        <taxon>Rhodospirillales</taxon>
        <taxon>Thalassospiraceae</taxon>
        <taxon>Thalassospira</taxon>
    </lineage>
</organism>
<evidence type="ECO:0008006" key="4">
    <source>
        <dbReference type="Google" id="ProtNLM"/>
    </source>
</evidence>
<dbReference type="InterPro" id="IPR011989">
    <property type="entry name" value="ARM-like"/>
</dbReference>